<dbReference type="EMBL" id="CAWYQH010000108">
    <property type="protein sequence ID" value="CAK8689570.1"/>
    <property type="molecule type" value="Genomic_DNA"/>
</dbReference>
<proteinExistence type="predicted"/>
<accession>A0ABP0GCS5</accession>
<keyword evidence="3" id="KW-1185">Reference proteome</keyword>
<reference evidence="2 3" key="1">
    <citation type="submission" date="2024-02" db="EMBL/GenBank/DDBJ databases">
        <authorList>
            <person name="Daric V."/>
            <person name="Darras S."/>
        </authorList>
    </citation>
    <scope>NUCLEOTIDE SEQUENCE [LARGE SCALE GENOMIC DNA]</scope>
</reference>
<keyword evidence="1" id="KW-0732">Signal</keyword>
<dbReference type="Proteomes" id="UP001642483">
    <property type="component" value="Unassembled WGS sequence"/>
</dbReference>
<evidence type="ECO:0000313" key="3">
    <source>
        <dbReference type="Proteomes" id="UP001642483"/>
    </source>
</evidence>
<name>A0ABP0GCS5_CLALP</name>
<dbReference type="InterPro" id="IPR045860">
    <property type="entry name" value="Snake_toxin-like_sf"/>
</dbReference>
<feature type="signal peptide" evidence="1">
    <location>
        <begin position="1"/>
        <end position="22"/>
    </location>
</feature>
<feature type="chain" id="PRO_5047317999" evidence="1">
    <location>
        <begin position="23"/>
        <end position="491"/>
    </location>
</feature>
<evidence type="ECO:0000256" key="1">
    <source>
        <dbReference type="SAM" id="SignalP"/>
    </source>
</evidence>
<protein>
    <submittedName>
        <fullName evidence="2">Uncharacterized protein</fullName>
    </submittedName>
</protein>
<dbReference type="CDD" id="cd23539">
    <property type="entry name" value="TFP_LU_ECD_CinHb4_like"/>
    <property type="match status" value="1"/>
</dbReference>
<evidence type="ECO:0000313" key="2">
    <source>
        <dbReference type="EMBL" id="CAK8689570.1"/>
    </source>
</evidence>
<sequence>MMKFSIAVLLGIFFCLERDSHACRQEVCRRKRTVEESDVTLQLRGCSGETKPWVRQVAFCLGMSSAEIALKMKDWYSTTYQLCNSNCEIVRAGTKKMNEITTCVNCFKARLVDANFMTSGDVTYDEIVNCLDQYIYAALSNELPSFQAEAEARGRVRLPTVRPENDWWALTVRLPCKPPMFQFWNAYCINSFADDVRAKDFVLSQNRLVFGRNIVFLATFNEVCRFDVSDIQVIWDESIPANAFPQLSSFPTSFPPRRQEHGNIFFNANAFGRLMETDDGFIPELETLNPKRKKRELIARFPQGDILRKIGIIMPCVVKNFEVTDRLGVPISLQNNQNRYLIDPSMLQTAESFVRTSEDTSTLNFTLDFGYSSTGCIFGSNEPFVVPDPPPGWLEGNKQIMCFQCIGASSEEECKRIGKAEQCGAGEACQSEIRRIESDKISITKSCKQSLACQNNQINNNRLQCRPNQTTSVCRCCCFKDYCNSDGSHCT</sequence>
<dbReference type="SUPFAM" id="SSF57302">
    <property type="entry name" value="Snake toxin-like"/>
    <property type="match status" value="1"/>
</dbReference>
<comment type="caution">
    <text evidence="2">The sequence shown here is derived from an EMBL/GenBank/DDBJ whole genome shotgun (WGS) entry which is preliminary data.</text>
</comment>
<gene>
    <name evidence="2" type="ORF">CVLEPA_LOCUS21556</name>
</gene>
<organism evidence="2 3">
    <name type="scientific">Clavelina lepadiformis</name>
    <name type="common">Light-bulb sea squirt</name>
    <name type="synonym">Ascidia lepadiformis</name>
    <dbReference type="NCBI Taxonomy" id="159417"/>
    <lineage>
        <taxon>Eukaryota</taxon>
        <taxon>Metazoa</taxon>
        <taxon>Chordata</taxon>
        <taxon>Tunicata</taxon>
        <taxon>Ascidiacea</taxon>
        <taxon>Aplousobranchia</taxon>
        <taxon>Clavelinidae</taxon>
        <taxon>Clavelina</taxon>
    </lineage>
</organism>